<dbReference type="AlphaFoldDB" id="A0A7J9GQ42"/>
<proteinExistence type="predicted"/>
<dbReference type="Pfam" id="PF13966">
    <property type="entry name" value="zf-RVT"/>
    <property type="match status" value="1"/>
</dbReference>
<evidence type="ECO:0000313" key="3">
    <source>
        <dbReference type="EMBL" id="MBA0799693.1"/>
    </source>
</evidence>
<feature type="region of interest" description="Disordered" evidence="1">
    <location>
        <begin position="399"/>
        <end position="434"/>
    </location>
</feature>
<accession>A0A7J9GQ42</accession>
<dbReference type="EMBL" id="JABFAD010000006">
    <property type="protein sequence ID" value="MBA0799693.1"/>
    <property type="molecule type" value="Genomic_DNA"/>
</dbReference>
<organism evidence="3 4">
    <name type="scientific">Gossypium harknessii</name>
    <dbReference type="NCBI Taxonomy" id="34285"/>
    <lineage>
        <taxon>Eukaryota</taxon>
        <taxon>Viridiplantae</taxon>
        <taxon>Streptophyta</taxon>
        <taxon>Embryophyta</taxon>
        <taxon>Tracheophyta</taxon>
        <taxon>Spermatophyta</taxon>
        <taxon>Magnoliopsida</taxon>
        <taxon>eudicotyledons</taxon>
        <taxon>Gunneridae</taxon>
        <taxon>Pentapetalae</taxon>
        <taxon>rosids</taxon>
        <taxon>malvids</taxon>
        <taxon>Malvales</taxon>
        <taxon>Malvaceae</taxon>
        <taxon>Malvoideae</taxon>
        <taxon>Gossypium</taxon>
    </lineage>
</organism>
<feature type="domain" description="Reverse transcriptase zinc-binding" evidence="2">
    <location>
        <begin position="30"/>
        <end position="115"/>
    </location>
</feature>
<feature type="region of interest" description="Disordered" evidence="1">
    <location>
        <begin position="457"/>
        <end position="491"/>
    </location>
</feature>
<reference evidence="3 4" key="1">
    <citation type="journal article" date="2019" name="Genome Biol. Evol.">
        <title>Insights into the evolution of the New World diploid cottons (Gossypium, subgenus Houzingenia) based on genome sequencing.</title>
        <authorList>
            <person name="Grover C.E."/>
            <person name="Arick M.A. 2nd"/>
            <person name="Thrash A."/>
            <person name="Conover J.L."/>
            <person name="Sanders W.S."/>
            <person name="Peterson D.G."/>
            <person name="Frelichowski J.E."/>
            <person name="Scheffler J.A."/>
            <person name="Scheffler B.E."/>
            <person name="Wendel J.F."/>
        </authorList>
    </citation>
    <scope>NUCLEOTIDE SEQUENCE [LARGE SCALE GENOMIC DNA]</scope>
    <source>
        <strain evidence="3">0</strain>
        <tissue evidence="3">Leaf</tissue>
    </source>
</reference>
<comment type="caution">
    <text evidence="3">The sequence shown here is derived from an EMBL/GenBank/DDBJ whole genome shotgun (WGS) entry which is preliminary data.</text>
</comment>
<protein>
    <recommendedName>
        <fullName evidence="2">Reverse transcriptase zinc-binding domain-containing protein</fullName>
    </recommendedName>
</protein>
<feature type="compositionally biased region" description="Acidic residues" evidence="1">
    <location>
        <begin position="407"/>
        <end position="419"/>
    </location>
</feature>
<sequence>MVREQICELPIIPDRPTYRVIWFHNKHGSYTMKSAYSWLIFKKVGFGPHRLFWKIIWKLQILPKILFVWRLSHELLLKNVQISSIKQSFGKGCLKCCGGDETAFHALKECTKACAILALRGLNGSLLKRVHERCIDWLEEAMHLLDKNVFEDLITILWNLWNSRNNTIFRGKNEDARAIWKRAKVLGDDFRIHNLTNKEIFPMSPRSQKWEKPPIGLRSCFAILLILFHYYFALCFSPKLLKVSPFSFLQLSPSFPLLDKHHPLPLLHRLVHSSARQQKLSTTKTFPNSLCAWKKDFFFKIGMGYTKAISFVVEKHRWQAFCLHPDDVFPQVLKEIYAHLTSPENALSMYEVPQYYLVRSPSLCLENVGALNFPSLITALCQKVKVPLQVNEERTPNKGVISKELLLEPEEEDDEDDDVTQPFTPANTTTTTTLRAKAPITARECVVHQLIDELMKSNSDSKDELPISQRKRNCFKTTAGKAIPAESGNFE</sequence>
<evidence type="ECO:0000256" key="1">
    <source>
        <dbReference type="SAM" id="MobiDB-lite"/>
    </source>
</evidence>
<gene>
    <name evidence="3" type="ORF">Gohar_010194</name>
</gene>
<dbReference type="Proteomes" id="UP000593560">
    <property type="component" value="Unassembled WGS sequence"/>
</dbReference>
<evidence type="ECO:0000313" key="4">
    <source>
        <dbReference type="Proteomes" id="UP000593560"/>
    </source>
</evidence>
<feature type="compositionally biased region" description="Low complexity" evidence="1">
    <location>
        <begin position="420"/>
        <end position="434"/>
    </location>
</feature>
<evidence type="ECO:0000259" key="2">
    <source>
        <dbReference type="Pfam" id="PF13966"/>
    </source>
</evidence>
<dbReference type="InterPro" id="IPR026960">
    <property type="entry name" value="RVT-Znf"/>
</dbReference>
<dbReference type="OrthoDB" id="1002691at2759"/>
<name>A0A7J9GQ42_9ROSI</name>
<keyword evidence="4" id="KW-1185">Reference proteome</keyword>